<dbReference type="Pfam" id="PF03807">
    <property type="entry name" value="F420_oxidored"/>
    <property type="match status" value="1"/>
</dbReference>
<dbReference type="InterPro" id="IPR051267">
    <property type="entry name" value="STEAP_metalloreductase"/>
</dbReference>
<dbReference type="PANTHER" id="PTHR14239">
    <property type="entry name" value="DUDULIN-RELATED"/>
    <property type="match status" value="1"/>
</dbReference>
<dbReference type="InterPro" id="IPR036291">
    <property type="entry name" value="NAD(P)-bd_dom_sf"/>
</dbReference>
<feature type="domain" description="Pyrroline-5-carboxylate reductase catalytic N-terminal" evidence="2">
    <location>
        <begin position="3"/>
        <end position="81"/>
    </location>
</feature>
<evidence type="ECO:0000313" key="3">
    <source>
        <dbReference type="EMBL" id="MCW3167604.1"/>
    </source>
</evidence>
<protein>
    <submittedName>
        <fullName evidence="3">NAD(P)-binding domain-containing protein</fullName>
    </submittedName>
</protein>
<gene>
    <name evidence="3" type="ORF">OMO38_03600</name>
</gene>
<dbReference type="Gene3D" id="3.40.50.720">
    <property type="entry name" value="NAD(P)-binding Rossmann-like Domain"/>
    <property type="match status" value="1"/>
</dbReference>
<evidence type="ECO:0000259" key="2">
    <source>
        <dbReference type="Pfam" id="PF03807"/>
    </source>
</evidence>
<dbReference type="Proteomes" id="UP001163731">
    <property type="component" value="Unassembled WGS sequence"/>
</dbReference>
<reference evidence="3" key="1">
    <citation type="submission" date="2022-10" db="EMBL/GenBank/DDBJ databases">
        <title>Chryseobacterium babae sp. nov. isolated from the gut of the beetle Oryctes rhinoceros, and Chryseobacterium kimseyorum sp. nov., isolated from a stick insect rearing cage.</title>
        <authorList>
            <person name="Shelomi M."/>
            <person name="Han C.-J."/>
            <person name="Chen W.-M."/>
            <person name="Chen H.-K."/>
            <person name="Liaw S.-J."/>
            <person name="Muhle E."/>
            <person name="Clermont D."/>
        </authorList>
    </citation>
    <scope>NUCLEOTIDE SEQUENCE</scope>
    <source>
        <strain evidence="3">09-1422</strain>
    </source>
</reference>
<evidence type="ECO:0000256" key="1">
    <source>
        <dbReference type="ARBA" id="ARBA00023002"/>
    </source>
</evidence>
<dbReference type="SUPFAM" id="SSF51735">
    <property type="entry name" value="NAD(P)-binding Rossmann-fold domains"/>
    <property type="match status" value="1"/>
</dbReference>
<keyword evidence="1" id="KW-0560">Oxidoreductase</keyword>
<organism evidence="3 4">
    <name type="scientific">Chryseobacterium kimseyorum</name>
    <dbReference type="NCBI Taxonomy" id="2984028"/>
    <lineage>
        <taxon>Bacteria</taxon>
        <taxon>Pseudomonadati</taxon>
        <taxon>Bacteroidota</taxon>
        <taxon>Flavobacteriia</taxon>
        <taxon>Flavobacteriales</taxon>
        <taxon>Weeksellaceae</taxon>
        <taxon>Chryseobacterium group</taxon>
        <taxon>Chryseobacterium</taxon>
    </lineage>
</organism>
<keyword evidence="4" id="KW-1185">Reference proteome</keyword>
<dbReference type="RefSeq" id="WP_264748853.1">
    <property type="nucleotide sequence ID" value="NZ_JAPDHW010000002.1"/>
</dbReference>
<name>A0ABT3HV04_9FLAO</name>
<comment type="caution">
    <text evidence="3">The sequence shown here is derived from an EMBL/GenBank/DDBJ whole genome shotgun (WGS) entry which is preliminary data.</text>
</comment>
<dbReference type="PANTHER" id="PTHR14239:SF10">
    <property type="entry name" value="REDUCTASE"/>
    <property type="match status" value="1"/>
</dbReference>
<evidence type="ECO:0000313" key="4">
    <source>
        <dbReference type="Proteomes" id="UP001163731"/>
    </source>
</evidence>
<dbReference type="InterPro" id="IPR028939">
    <property type="entry name" value="P5C_Rdtase_cat_N"/>
</dbReference>
<proteinExistence type="predicted"/>
<sequence>MNIGFIGAGKVASKLGELLENAGHTVKYGVRTPVENKLSITEVTGFGEIIFLAIPYVSVAEFLRNKINLLQGKIIVDVTNPVNEDWSPIFLGEDSSGEQTARLLPKSRIVKAFSTVFAETMEQDKINYKGLKMTVFIASSDDEAAELVKNLAEEMGFNGLVLKGIENSRYMDALSNINLGLALNGGGTDSGIIYFQRSKNNSFKII</sequence>
<dbReference type="EMBL" id="JAPDHW010000002">
    <property type="protein sequence ID" value="MCW3167604.1"/>
    <property type="molecule type" value="Genomic_DNA"/>
</dbReference>
<accession>A0ABT3HV04</accession>